<gene>
    <name evidence="2" type="ORF">PSNMU_V1.4_AUG-EV-PASAV3_0114890</name>
</gene>
<evidence type="ECO:0000313" key="2">
    <source>
        <dbReference type="EMBL" id="VEU44386.1"/>
    </source>
</evidence>
<keyword evidence="3" id="KW-1185">Reference proteome</keyword>
<dbReference type="EMBL" id="CAACVS010000641">
    <property type="protein sequence ID" value="VEU44386.1"/>
    <property type="molecule type" value="Genomic_DNA"/>
</dbReference>
<dbReference type="AlphaFoldDB" id="A0A448ZQU4"/>
<protein>
    <submittedName>
        <fullName evidence="2">Uncharacterized protein</fullName>
    </submittedName>
</protein>
<organism evidence="2 3">
    <name type="scientific">Pseudo-nitzschia multistriata</name>
    <dbReference type="NCBI Taxonomy" id="183589"/>
    <lineage>
        <taxon>Eukaryota</taxon>
        <taxon>Sar</taxon>
        <taxon>Stramenopiles</taxon>
        <taxon>Ochrophyta</taxon>
        <taxon>Bacillariophyta</taxon>
        <taxon>Bacillariophyceae</taxon>
        <taxon>Bacillariophycidae</taxon>
        <taxon>Bacillariales</taxon>
        <taxon>Bacillariaceae</taxon>
        <taxon>Pseudo-nitzschia</taxon>
    </lineage>
</organism>
<feature type="region of interest" description="Disordered" evidence="1">
    <location>
        <begin position="1"/>
        <end position="20"/>
    </location>
</feature>
<sequence length="146" mass="16623">MNPISTPTPPSEGTNESLDQPQHYEGNVQLMEARFLQLCSSIRALYRSVQELRVHITEQRVGNGDNENDDTLVFLQAICENQQVLKKQRIELCAIVEGMQRLNADTNLPDDIRIMVFDVDEENQREQHHDASEGERNSRGGTGLYL</sequence>
<proteinExistence type="predicted"/>
<reference evidence="2 3" key="1">
    <citation type="submission" date="2019-01" db="EMBL/GenBank/DDBJ databases">
        <authorList>
            <person name="Ferrante I. M."/>
        </authorList>
    </citation>
    <scope>NUCLEOTIDE SEQUENCE [LARGE SCALE GENOMIC DNA]</scope>
    <source>
        <strain evidence="2 3">B856</strain>
    </source>
</reference>
<feature type="region of interest" description="Disordered" evidence="1">
    <location>
        <begin position="123"/>
        <end position="146"/>
    </location>
</feature>
<feature type="compositionally biased region" description="Pro residues" evidence="1">
    <location>
        <begin position="1"/>
        <end position="10"/>
    </location>
</feature>
<name>A0A448ZQU4_9STRA</name>
<dbReference type="Proteomes" id="UP000291116">
    <property type="component" value="Unassembled WGS sequence"/>
</dbReference>
<feature type="compositionally biased region" description="Polar residues" evidence="1">
    <location>
        <begin position="11"/>
        <end position="20"/>
    </location>
</feature>
<dbReference type="OrthoDB" id="52770at2759"/>
<evidence type="ECO:0000256" key="1">
    <source>
        <dbReference type="SAM" id="MobiDB-lite"/>
    </source>
</evidence>
<feature type="compositionally biased region" description="Basic and acidic residues" evidence="1">
    <location>
        <begin position="123"/>
        <end position="138"/>
    </location>
</feature>
<evidence type="ECO:0000313" key="3">
    <source>
        <dbReference type="Proteomes" id="UP000291116"/>
    </source>
</evidence>
<accession>A0A448ZQU4</accession>